<sequence>MKGDMTPVRDITVRAEADLVAQVLEVRVVAGQPVAAGDELVLLESMKMEIPVLAERAATVAEVAVAAGAAVQPGDLLVLLRER</sequence>
<dbReference type="RefSeq" id="WP_379659974.1">
    <property type="nucleotide sequence ID" value="NZ_JBHUCP010000025.1"/>
</dbReference>
<keyword evidence="1" id="KW-0092">Biotin</keyword>
<comment type="caution">
    <text evidence="3">The sequence shown here is derived from an EMBL/GenBank/DDBJ whole genome shotgun (WGS) entry which is preliminary data.</text>
</comment>
<dbReference type="SUPFAM" id="SSF51230">
    <property type="entry name" value="Single hybrid motif"/>
    <property type="match status" value="1"/>
</dbReference>
<dbReference type="NCBIfam" id="NF004547">
    <property type="entry name" value="PRK05889.1"/>
    <property type="match status" value="1"/>
</dbReference>
<evidence type="ECO:0000259" key="2">
    <source>
        <dbReference type="PROSITE" id="PS50968"/>
    </source>
</evidence>
<dbReference type="InterPro" id="IPR050709">
    <property type="entry name" value="Biotin_Carboxyl_Carrier/Decarb"/>
</dbReference>
<evidence type="ECO:0000313" key="3">
    <source>
        <dbReference type="EMBL" id="MFD1533629.1"/>
    </source>
</evidence>
<dbReference type="EMBL" id="JBHUCP010000025">
    <property type="protein sequence ID" value="MFD1533629.1"/>
    <property type="molecule type" value="Genomic_DNA"/>
</dbReference>
<dbReference type="InterPro" id="IPR000089">
    <property type="entry name" value="Biotin_lipoyl"/>
</dbReference>
<dbReference type="Pfam" id="PF00364">
    <property type="entry name" value="Biotin_lipoyl"/>
    <property type="match status" value="1"/>
</dbReference>
<name>A0ABW4FT02_9PSEU</name>
<dbReference type="PROSITE" id="PS50968">
    <property type="entry name" value="BIOTINYL_LIPOYL"/>
    <property type="match status" value="1"/>
</dbReference>
<dbReference type="Gene3D" id="2.40.50.100">
    <property type="match status" value="1"/>
</dbReference>
<reference evidence="4" key="1">
    <citation type="journal article" date="2019" name="Int. J. Syst. Evol. Microbiol.">
        <title>The Global Catalogue of Microorganisms (GCM) 10K type strain sequencing project: providing services to taxonomists for standard genome sequencing and annotation.</title>
        <authorList>
            <consortium name="The Broad Institute Genomics Platform"/>
            <consortium name="The Broad Institute Genome Sequencing Center for Infectious Disease"/>
            <person name="Wu L."/>
            <person name="Ma J."/>
        </authorList>
    </citation>
    <scope>NUCLEOTIDE SEQUENCE [LARGE SCALE GENOMIC DNA]</scope>
    <source>
        <strain evidence="4">JCM 12165</strain>
    </source>
</reference>
<accession>A0ABW4FT02</accession>
<dbReference type="Proteomes" id="UP001597145">
    <property type="component" value="Unassembled WGS sequence"/>
</dbReference>
<dbReference type="PANTHER" id="PTHR45266">
    <property type="entry name" value="OXALOACETATE DECARBOXYLASE ALPHA CHAIN"/>
    <property type="match status" value="1"/>
</dbReference>
<protein>
    <submittedName>
        <fullName evidence="3">Biotin/lipoyl-binding carrier protein</fullName>
    </submittedName>
</protein>
<feature type="domain" description="Lipoyl-binding" evidence="2">
    <location>
        <begin position="8"/>
        <end position="81"/>
    </location>
</feature>
<dbReference type="PANTHER" id="PTHR45266:SF3">
    <property type="entry name" value="OXALOACETATE DECARBOXYLASE ALPHA CHAIN"/>
    <property type="match status" value="1"/>
</dbReference>
<dbReference type="InterPro" id="IPR011053">
    <property type="entry name" value="Single_hybrid_motif"/>
</dbReference>
<proteinExistence type="predicted"/>
<organism evidence="3 4">
    <name type="scientific">Pseudonocardia aurantiaca</name>
    <dbReference type="NCBI Taxonomy" id="75290"/>
    <lineage>
        <taxon>Bacteria</taxon>
        <taxon>Bacillati</taxon>
        <taxon>Actinomycetota</taxon>
        <taxon>Actinomycetes</taxon>
        <taxon>Pseudonocardiales</taxon>
        <taxon>Pseudonocardiaceae</taxon>
        <taxon>Pseudonocardia</taxon>
    </lineage>
</organism>
<keyword evidence="4" id="KW-1185">Reference proteome</keyword>
<evidence type="ECO:0000313" key="4">
    <source>
        <dbReference type="Proteomes" id="UP001597145"/>
    </source>
</evidence>
<gene>
    <name evidence="3" type="ORF">ACFSCY_29820</name>
</gene>
<evidence type="ECO:0000256" key="1">
    <source>
        <dbReference type="ARBA" id="ARBA00023267"/>
    </source>
</evidence>